<organism evidence="2 3">
    <name type="scientific">Nocardioides jiangsuensis</name>
    <dbReference type="NCBI Taxonomy" id="2866161"/>
    <lineage>
        <taxon>Bacteria</taxon>
        <taxon>Bacillati</taxon>
        <taxon>Actinomycetota</taxon>
        <taxon>Actinomycetes</taxon>
        <taxon>Propionibacteriales</taxon>
        <taxon>Nocardioidaceae</taxon>
        <taxon>Nocardioides</taxon>
    </lineage>
</organism>
<dbReference type="PROSITE" id="PS51273">
    <property type="entry name" value="GATASE_TYPE_1"/>
    <property type="match status" value="1"/>
</dbReference>
<accession>A0ABS7RPZ5</accession>
<sequence>MRPFLLLSSRAEDEAADDEYAAFLRITGLAPEELHRVRMEAAPLPRIDLDDYAGVFVGGSPFNSSDPPRLKSPVQHRVEAELRPLLDEIVARDFPFLGACYGIGTLGLHQGGTIDRTYGEPVGAVPVRLTSAGLDDPVLAGMPAEFEAFVGHKEACRVLPPHAVLLADSPACPVQMFRIKQNLYATQFHPELDQGGILTRVRVYRHAGYFAPEEYDELVERLTVTLVTEPGRILANFTARYA</sequence>
<keyword evidence="2" id="KW-0315">Glutamine amidotransferase</keyword>
<dbReference type="Proteomes" id="UP000754710">
    <property type="component" value="Unassembled WGS sequence"/>
</dbReference>
<dbReference type="PANTHER" id="PTHR42695">
    <property type="entry name" value="GLUTAMINE AMIDOTRANSFERASE YLR126C-RELATED"/>
    <property type="match status" value="1"/>
</dbReference>
<evidence type="ECO:0000259" key="1">
    <source>
        <dbReference type="Pfam" id="PF00117"/>
    </source>
</evidence>
<dbReference type="NCBIfam" id="NF005743">
    <property type="entry name" value="PRK07567.1"/>
    <property type="match status" value="1"/>
</dbReference>
<feature type="domain" description="Glutamine amidotransferase" evidence="1">
    <location>
        <begin position="47"/>
        <end position="193"/>
    </location>
</feature>
<evidence type="ECO:0000313" key="3">
    <source>
        <dbReference type="Proteomes" id="UP000754710"/>
    </source>
</evidence>
<dbReference type="EMBL" id="JAIEZQ010000003">
    <property type="protein sequence ID" value="MBY9076539.1"/>
    <property type="molecule type" value="Genomic_DNA"/>
</dbReference>
<dbReference type="SUPFAM" id="SSF52317">
    <property type="entry name" value="Class I glutamine amidotransferase-like"/>
    <property type="match status" value="1"/>
</dbReference>
<keyword evidence="3" id="KW-1185">Reference proteome</keyword>
<dbReference type="PANTHER" id="PTHR42695:SF5">
    <property type="entry name" value="GLUTAMINE AMIDOTRANSFERASE YLR126C-RELATED"/>
    <property type="match status" value="1"/>
</dbReference>
<evidence type="ECO:0000313" key="2">
    <source>
        <dbReference type="EMBL" id="MBY9076539.1"/>
    </source>
</evidence>
<name>A0ABS7RPZ5_9ACTN</name>
<dbReference type="InterPro" id="IPR044992">
    <property type="entry name" value="ChyE-like"/>
</dbReference>
<dbReference type="CDD" id="cd01741">
    <property type="entry name" value="GATase1_1"/>
    <property type="match status" value="1"/>
</dbReference>
<dbReference type="RefSeq" id="WP_221026336.1">
    <property type="nucleotide sequence ID" value="NZ_JAIEZQ010000003.1"/>
</dbReference>
<dbReference type="Pfam" id="PF00117">
    <property type="entry name" value="GATase"/>
    <property type="match status" value="1"/>
</dbReference>
<gene>
    <name evidence="2" type="ORF">K1X13_17020</name>
</gene>
<dbReference type="Gene3D" id="3.40.50.880">
    <property type="match status" value="1"/>
</dbReference>
<dbReference type="InterPro" id="IPR029062">
    <property type="entry name" value="Class_I_gatase-like"/>
</dbReference>
<comment type="caution">
    <text evidence="2">The sequence shown here is derived from an EMBL/GenBank/DDBJ whole genome shotgun (WGS) entry which is preliminary data.</text>
</comment>
<dbReference type="InterPro" id="IPR017926">
    <property type="entry name" value="GATASE"/>
</dbReference>
<protein>
    <submittedName>
        <fullName evidence="2">Glutamine amidotransferase</fullName>
    </submittedName>
</protein>
<reference evidence="2 3" key="1">
    <citation type="submission" date="2021-08" db="EMBL/GenBank/DDBJ databases">
        <title>Nocardioides bacterium WL0053 sp. nov., isolated from the sediment.</title>
        <authorList>
            <person name="Wang L."/>
            <person name="Zhang D."/>
            <person name="Zhang A."/>
        </authorList>
    </citation>
    <scope>NUCLEOTIDE SEQUENCE [LARGE SCALE GENOMIC DNA]</scope>
    <source>
        <strain evidence="2 3">WL0053</strain>
    </source>
</reference>
<proteinExistence type="predicted"/>